<reference evidence="2 3" key="2">
    <citation type="submission" date="2024-07" db="EMBL/GenBank/DDBJ databases">
        <authorList>
            <person name="Akdeniz Z."/>
        </authorList>
    </citation>
    <scope>NUCLEOTIDE SEQUENCE [LARGE SCALE GENOMIC DNA]</scope>
</reference>
<evidence type="ECO:0000313" key="1">
    <source>
        <dbReference type="EMBL" id="CAI9971419.1"/>
    </source>
</evidence>
<evidence type="ECO:0000313" key="2">
    <source>
        <dbReference type="EMBL" id="CAL5996155.1"/>
    </source>
</evidence>
<organism evidence="1">
    <name type="scientific">Hexamita inflata</name>
    <dbReference type="NCBI Taxonomy" id="28002"/>
    <lineage>
        <taxon>Eukaryota</taxon>
        <taxon>Metamonada</taxon>
        <taxon>Diplomonadida</taxon>
        <taxon>Hexamitidae</taxon>
        <taxon>Hexamitinae</taxon>
        <taxon>Hexamita</taxon>
    </lineage>
</organism>
<name>A0AA86RFP3_9EUKA</name>
<protein>
    <submittedName>
        <fullName evidence="1">Uncharacterized protein</fullName>
    </submittedName>
</protein>
<dbReference type="EMBL" id="CAXDID020000034">
    <property type="protein sequence ID" value="CAL5996155.1"/>
    <property type="molecule type" value="Genomic_DNA"/>
</dbReference>
<reference evidence="1" key="1">
    <citation type="submission" date="2023-06" db="EMBL/GenBank/DDBJ databases">
        <authorList>
            <person name="Kurt Z."/>
        </authorList>
    </citation>
    <scope>NUCLEOTIDE SEQUENCE</scope>
</reference>
<comment type="caution">
    <text evidence="1">The sequence shown here is derived from an EMBL/GenBank/DDBJ whole genome shotgun (WGS) entry which is preliminary data.</text>
</comment>
<dbReference type="Proteomes" id="UP001642409">
    <property type="component" value="Unassembled WGS sequence"/>
</dbReference>
<sequence length="392" mass="45959">MQNVYFSDFAPELQEKFYSYLAKYDCKFTKTADDMYSTILKPPRTFESDTKPRFTVQFPVVPHGKLFNNLDYNRYGSFILFAKNFQKIPCRAASVEDLTPLPNGQKYFDDIIGLIIQQQRQLTSFEFIATYFGTDYQKLVNFCYFNQLNLCQYQICRILSTLMESNCNSGQVKMFCDVLRYLLAEFELTQVEPLLKLYVPQSIVQKISKDFFGKYYEYFCADELKPKEVNGDMLLHTMYFINIRYGMRCRRAEATKKADLVELSTLQVNLNQKDFETQIESVMLQYADQCKQIFSLTDPSHQKLINEISTVLRIYVNLLTHKEQYEKYINTVFLKKADKGFVEFEMQKVRDALIQCQTKAQAFDVLKTVVTSETIKTYLDAFVTSLIILQGR</sequence>
<gene>
    <name evidence="2" type="ORF">HINF_LOCUS14607</name>
    <name evidence="1" type="ORF">HINF_LOCUS59064</name>
</gene>
<dbReference type="EMBL" id="CATOUU010001090">
    <property type="protein sequence ID" value="CAI9971419.1"/>
    <property type="molecule type" value="Genomic_DNA"/>
</dbReference>
<dbReference type="AlphaFoldDB" id="A0AA86RFP3"/>
<keyword evidence="3" id="KW-1185">Reference proteome</keyword>
<accession>A0AA86RFP3</accession>
<evidence type="ECO:0000313" key="3">
    <source>
        <dbReference type="Proteomes" id="UP001642409"/>
    </source>
</evidence>
<proteinExistence type="predicted"/>